<dbReference type="GO" id="GO:0003676">
    <property type="term" value="F:nucleic acid binding"/>
    <property type="evidence" value="ECO:0007669"/>
    <property type="project" value="InterPro"/>
</dbReference>
<reference evidence="4" key="1">
    <citation type="submission" date="2020-05" db="EMBL/GenBank/DDBJ databases">
        <authorList>
            <person name="Chiriac C."/>
            <person name="Salcher M."/>
            <person name="Ghai R."/>
            <person name="Kavagutti S V."/>
        </authorList>
    </citation>
    <scope>NUCLEOTIDE SEQUENCE</scope>
</reference>
<dbReference type="Gene3D" id="1.10.30.50">
    <property type="match status" value="1"/>
</dbReference>
<organism evidence="4">
    <name type="scientific">uncultured Caudovirales phage</name>
    <dbReference type="NCBI Taxonomy" id="2100421"/>
    <lineage>
        <taxon>Viruses</taxon>
        <taxon>Duplodnaviria</taxon>
        <taxon>Heunggongvirae</taxon>
        <taxon>Uroviricota</taxon>
        <taxon>Caudoviricetes</taxon>
        <taxon>Peduoviridae</taxon>
        <taxon>Maltschvirus</taxon>
        <taxon>Maltschvirus maltsch</taxon>
    </lineage>
</organism>
<dbReference type="GO" id="GO:0016787">
    <property type="term" value="F:hydrolase activity"/>
    <property type="evidence" value="ECO:0007669"/>
    <property type="project" value="UniProtKB-KW"/>
</dbReference>
<dbReference type="EMBL" id="LR797246">
    <property type="protein sequence ID" value="CAB4196309.1"/>
    <property type="molecule type" value="Genomic_DNA"/>
</dbReference>
<evidence type="ECO:0000256" key="2">
    <source>
        <dbReference type="ARBA" id="ARBA00022801"/>
    </source>
</evidence>
<protein>
    <submittedName>
        <fullName evidence="4">McrA Restriction endonuclease</fullName>
    </submittedName>
</protein>
<dbReference type="PANTHER" id="PTHR41286">
    <property type="entry name" value="HNH NUCLEASE YAJD-RELATED"/>
    <property type="match status" value="1"/>
</dbReference>
<evidence type="ECO:0000259" key="3">
    <source>
        <dbReference type="SMART" id="SM00507"/>
    </source>
</evidence>
<feature type="domain" description="HNH nuclease" evidence="3">
    <location>
        <begin position="57"/>
        <end position="107"/>
    </location>
</feature>
<sequence length="119" mass="13149">MPPRAPSVCASPGCPRLAVGGLSRCPVHAKEASVDAKARDRLRGNPESRGYGAAWGSARKDFLSLTPKCCRCQATATIVDHITPHKGDRGLFWDKNNWQPMCKRCHDRKTASEDRGYRK</sequence>
<accession>A0A6J5RH90</accession>
<keyword evidence="1" id="KW-0540">Nuclease</keyword>
<dbReference type="CDD" id="cd00085">
    <property type="entry name" value="HNHc"/>
    <property type="match status" value="1"/>
</dbReference>
<evidence type="ECO:0000313" key="4">
    <source>
        <dbReference type="EMBL" id="CAB4196309.1"/>
    </source>
</evidence>
<evidence type="ECO:0000256" key="1">
    <source>
        <dbReference type="ARBA" id="ARBA00022722"/>
    </source>
</evidence>
<dbReference type="PANTHER" id="PTHR41286:SF1">
    <property type="entry name" value="HNH NUCLEASE YAJD-RELATED"/>
    <property type="match status" value="1"/>
</dbReference>
<dbReference type="SMART" id="SM00507">
    <property type="entry name" value="HNHc"/>
    <property type="match status" value="1"/>
</dbReference>
<keyword evidence="2" id="KW-0378">Hydrolase</keyword>
<proteinExistence type="predicted"/>
<dbReference type="InterPro" id="IPR002711">
    <property type="entry name" value="HNH"/>
</dbReference>
<dbReference type="GO" id="GO:0004519">
    <property type="term" value="F:endonuclease activity"/>
    <property type="evidence" value="ECO:0007669"/>
    <property type="project" value="UniProtKB-KW"/>
</dbReference>
<keyword evidence="4" id="KW-0255">Endonuclease</keyword>
<dbReference type="Pfam" id="PF01844">
    <property type="entry name" value="HNH"/>
    <property type="match status" value="1"/>
</dbReference>
<dbReference type="InterPro" id="IPR003615">
    <property type="entry name" value="HNH_nuc"/>
</dbReference>
<name>A0A6J5RH90_9CAUD</name>
<dbReference type="GO" id="GO:0008270">
    <property type="term" value="F:zinc ion binding"/>
    <property type="evidence" value="ECO:0007669"/>
    <property type="project" value="InterPro"/>
</dbReference>
<gene>
    <name evidence="4" type="ORF">UFOVP1299_70</name>
</gene>